<proteinExistence type="predicted"/>
<organism evidence="3 4">
    <name type="scientific">Alcaligenes faecalis</name>
    <dbReference type="NCBI Taxonomy" id="511"/>
    <lineage>
        <taxon>Bacteria</taxon>
        <taxon>Pseudomonadati</taxon>
        <taxon>Pseudomonadota</taxon>
        <taxon>Betaproteobacteria</taxon>
        <taxon>Burkholderiales</taxon>
        <taxon>Alcaligenaceae</taxon>
        <taxon>Alcaligenes</taxon>
    </lineage>
</organism>
<dbReference type="RefSeq" id="WP_109089019.1">
    <property type="nucleotide sequence ID" value="NZ_QEXO01000002.1"/>
</dbReference>
<keyword evidence="1" id="KW-0812">Transmembrane</keyword>
<evidence type="ECO:0000313" key="4">
    <source>
        <dbReference type="Proteomes" id="UP000245216"/>
    </source>
</evidence>
<reference evidence="3 4" key="1">
    <citation type="submission" date="2018-05" db="EMBL/GenBank/DDBJ databases">
        <title>Genome Sequence of an Efficient Indole-Degrading Bacterium, Alcaligenes sp.YBY.</title>
        <authorList>
            <person name="Yang B."/>
        </authorList>
    </citation>
    <scope>NUCLEOTIDE SEQUENCE [LARGE SCALE GENOMIC DNA]</scope>
    <source>
        <strain evidence="3 4">YBY</strain>
    </source>
</reference>
<protein>
    <submittedName>
        <fullName evidence="3">Fatty acid desaturase</fullName>
    </submittedName>
</protein>
<evidence type="ECO:0000256" key="1">
    <source>
        <dbReference type="SAM" id="Phobius"/>
    </source>
</evidence>
<gene>
    <name evidence="3" type="ORF">DF183_10250</name>
</gene>
<dbReference type="EMBL" id="QEXO01000002">
    <property type="protein sequence ID" value="PWE15047.1"/>
    <property type="molecule type" value="Genomic_DNA"/>
</dbReference>
<dbReference type="InterPro" id="IPR005804">
    <property type="entry name" value="FA_desaturase_dom"/>
</dbReference>
<feature type="domain" description="Fatty acid desaturase" evidence="2">
    <location>
        <begin position="35"/>
        <end position="254"/>
    </location>
</feature>
<keyword evidence="1" id="KW-0472">Membrane</keyword>
<dbReference type="Proteomes" id="UP000245216">
    <property type="component" value="Unassembled WGS sequence"/>
</dbReference>
<feature type="transmembrane region" description="Helical" evidence="1">
    <location>
        <begin position="12"/>
        <end position="30"/>
    </location>
</feature>
<evidence type="ECO:0000259" key="2">
    <source>
        <dbReference type="Pfam" id="PF00487"/>
    </source>
</evidence>
<name>A0A2U2BM54_ALCFA</name>
<accession>A0A2U2BM54</accession>
<dbReference type="Pfam" id="PF00487">
    <property type="entry name" value="FA_desaturase"/>
    <property type="match status" value="1"/>
</dbReference>
<dbReference type="STRING" id="511.UZ73_09040"/>
<reference evidence="3 4" key="2">
    <citation type="submission" date="2018-05" db="EMBL/GenBank/DDBJ databases">
        <authorList>
            <person name="Lanie J.A."/>
            <person name="Ng W.-L."/>
            <person name="Kazmierczak K.M."/>
            <person name="Andrzejewski T.M."/>
            <person name="Davidsen T.M."/>
            <person name="Wayne K.J."/>
            <person name="Tettelin H."/>
            <person name="Glass J.I."/>
            <person name="Rusch D."/>
            <person name="Podicherti R."/>
            <person name="Tsui H.-C.T."/>
            <person name="Winkler M.E."/>
        </authorList>
    </citation>
    <scope>NUCLEOTIDE SEQUENCE [LARGE SCALE GENOMIC DNA]</scope>
    <source>
        <strain evidence="3 4">YBY</strain>
    </source>
</reference>
<keyword evidence="1" id="KW-1133">Transmembrane helix</keyword>
<sequence length="304" mass="35445">MSAAWRLRQPRDWQSLLYLIAYPVLVVALWRGGFSWILYGLLLFLTLGIGVINHNHHHLRMWRSRLPNRLTDFWLTLVQGHPACVFWPAHGRNHHRYKHGEKDVARTYRFWRGDTNDALGWLMHPFEAVPALYPTIFGWLGSLRRHWPGVWAYCMAQYGVWLASWTLALALDPVKGFLYVILPQLHGLHWLLTTNYLQHAHADGSHEGRHGEQLAYARNFEGLVNPLLFNIGLHVAHHEHSRAHWSELTRLHDTEYRARTPDALNEGGLVPYMLRVFVLGLFVPRYRSQSLNAVGQTERRRDSV</sequence>
<dbReference type="GO" id="GO:0006629">
    <property type="term" value="P:lipid metabolic process"/>
    <property type="evidence" value="ECO:0007669"/>
    <property type="project" value="InterPro"/>
</dbReference>
<feature type="transmembrane region" description="Helical" evidence="1">
    <location>
        <begin position="150"/>
        <end position="171"/>
    </location>
</feature>
<feature type="transmembrane region" description="Helical" evidence="1">
    <location>
        <begin position="36"/>
        <end position="55"/>
    </location>
</feature>
<dbReference type="AlphaFoldDB" id="A0A2U2BM54"/>
<comment type="caution">
    <text evidence="3">The sequence shown here is derived from an EMBL/GenBank/DDBJ whole genome shotgun (WGS) entry which is preliminary data.</text>
</comment>
<evidence type="ECO:0000313" key="3">
    <source>
        <dbReference type="EMBL" id="PWE15047.1"/>
    </source>
</evidence>